<evidence type="ECO:0000256" key="5">
    <source>
        <dbReference type="RuleBase" id="RU000304"/>
    </source>
</evidence>
<dbReference type="GO" id="GO:0004674">
    <property type="term" value="F:protein serine/threonine kinase activity"/>
    <property type="evidence" value="ECO:0007669"/>
    <property type="project" value="UniProtKB-KW"/>
</dbReference>
<dbReference type="PANTHER" id="PTHR44329">
    <property type="entry name" value="SERINE/THREONINE-PROTEIN KINASE TNNI3K-RELATED"/>
    <property type="match status" value="1"/>
</dbReference>
<dbReference type="InterPro" id="IPR011009">
    <property type="entry name" value="Kinase-like_dom_sf"/>
</dbReference>
<comment type="similarity">
    <text evidence="5">Belongs to the protein kinase superfamily.</text>
</comment>
<evidence type="ECO:0000313" key="8">
    <source>
        <dbReference type="EMBL" id="CAF1307935.1"/>
    </source>
</evidence>
<sequence length="428" mass="47787">MATKAESLIKRTNEVGRGHFGIVHRGLYNGSQEVAIKDIAAKLSADALVEANLLKTLHHPHIVRFIDVITTASHTSLITEYVDGGSLSDYIEKTIRQTIIYWKTARQIMLDVAYGMSYLHEKRVVHADLKSFNILLRRNKSAVICDFGLAKTIINSKAQTTGGIAGTIRWLAPELCFDRPERHSFPSDVWAFGCILLELITKKIPWEVQYQVEMVLLVTLREASSAHIFQNICQTQRAPEKLRTALCRCCAWSKTDRPSFPVIVSELASISEEDLRNINEGGEEENPKPSKSSNNQKSVTVRKHSTKGTSSISIQKAPETFMTTNSNDNSTSKDENHHAIEQKSSINPKPHKKYPSQREQVSTHVEQTKSARGRHPKTSSSSARSKNNSDGVHHVQSLFEHVGMGCFPEANSDLLEVAFGLRPTGKQH</sequence>
<evidence type="ECO:0000313" key="9">
    <source>
        <dbReference type="EMBL" id="CAF1509156.1"/>
    </source>
</evidence>
<dbReference type="InterPro" id="IPR051681">
    <property type="entry name" value="Ser/Thr_Kinases-Pseudokinases"/>
</dbReference>
<dbReference type="InterPro" id="IPR008271">
    <property type="entry name" value="Ser/Thr_kinase_AS"/>
</dbReference>
<feature type="compositionally biased region" description="Basic and acidic residues" evidence="6">
    <location>
        <begin position="331"/>
        <end position="341"/>
    </location>
</feature>
<dbReference type="GO" id="GO:0005524">
    <property type="term" value="F:ATP binding"/>
    <property type="evidence" value="ECO:0007669"/>
    <property type="project" value="UniProtKB-UniRule"/>
</dbReference>
<dbReference type="EMBL" id="CAJNOJ010000681">
    <property type="protein sequence ID" value="CAF1509156.1"/>
    <property type="molecule type" value="Genomic_DNA"/>
</dbReference>
<evidence type="ECO:0000259" key="7">
    <source>
        <dbReference type="PROSITE" id="PS50011"/>
    </source>
</evidence>
<dbReference type="Pfam" id="PF07714">
    <property type="entry name" value="PK_Tyr_Ser-Thr"/>
    <property type="match status" value="1"/>
</dbReference>
<dbReference type="InterPro" id="IPR001245">
    <property type="entry name" value="Ser-Thr/Tyr_kinase_cat_dom"/>
</dbReference>
<dbReference type="PRINTS" id="PR00109">
    <property type="entry name" value="TYRKINASE"/>
</dbReference>
<name>A0A815EAU4_ADIRI</name>
<dbReference type="SUPFAM" id="SSF56112">
    <property type="entry name" value="Protein kinase-like (PK-like)"/>
    <property type="match status" value="1"/>
</dbReference>
<gene>
    <name evidence="9" type="ORF">EDS130_LOCUS43126</name>
    <name evidence="8" type="ORF">XAT740_LOCUS29222</name>
</gene>
<dbReference type="AlphaFoldDB" id="A0A815EAU4"/>
<feature type="compositionally biased region" description="Polar residues" evidence="6">
    <location>
        <begin position="321"/>
        <end position="330"/>
    </location>
</feature>
<keyword evidence="10" id="KW-1185">Reference proteome</keyword>
<feature type="compositionally biased region" description="Low complexity" evidence="6">
    <location>
        <begin position="379"/>
        <end position="389"/>
    </location>
</feature>
<evidence type="ECO:0000256" key="2">
    <source>
        <dbReference type="ARBA" id="ARBA00022741"/>
    </source>
</evidence>
<feature type="domain" description="Protein kinase" evidence="7">
    <location>
        <begin position="9"/>
        <end position="270"/>
    </location>
</feature>
<evidence type="ECO:0000256" key="6">
    <source>
        <dbReference type="SAM" id="MobiDB-lite"/>
    </source>
</evidence>
<keyword evidence="1 5" id="KW-0418">Kinase</keyword>
<evidence type="ECO:0000313" key="10">
    <source>
        <dbReference type="Proteomes" id="UP000663828"/>
    </source>
</evidence>
<evidence type="ECO:0000256" key="3">
    <source>
        <dbReference type="ARBA" id="ARBA00022840"/>
    </source>
</evidence>
<evidence type="ECO:0000256" key="4">
    <source>
        <dbReference type="PROSITE-ProRule" id="PRU10141"/>
    </source>
</evidence>
<comment type="caution">
    <text evidence="8">The sequence shown here is derived from an EMBL/GenBank/DDBJ whole genome shotgun (WGS) entry which is preliminary data.</text>
</comment>
<accession>A0A815EAU4</accession>
<feature type="binding site" evidence="4">
    <location>
        <position position="42"/>
    </location>
    <ligand>
        <name>ATP</name>
        <dbReference type="ChEBI" id="CHEBI:30616"/>
    </ligand>
</feature>
<keyword evidence="1 5" id="KW-0808">Transferase</keyword>
<dbReference type="InterPro" id="IPR017441">
    <property type="entry name" value="Protein_kinase_ATP_BS"/>
</dbReference>
<feature type="compositionally biased region" description="Polar residues" evidence="6">
    <location>
        <begin position="357"/>
        <end position="370"/>
    </location>
</feature>
<dbReference type="InterPro" id="IPR000719">
    <property type="entry name" value="Prot_kinase_dom"/>
</dbReference>
<dbReference type="EMBL" id="CAJNOR010002535">
    <property type="protein sequence ID" value="CAF1307935.1"/>
    <property type="molecule type" value="Genomic_DNA"/>
</dbReference>
<reference evidence="8" key="1">
    <citation type="submission" date="2021-02" db="EMBL/GenBank/DDBJ databases">
        <authorList>
            <person name="Nowell W R."/>
        </authorList>
    </citation>
    <scope>NUCLEOTIDE SEQUENCE</scope>
</reference>
<dbReference type="PROSITE" id="PS00107">
    <property type="entry name" value="PROTEIN_KINASE_ATP"/>
    <property type="match status" value="1"/>
</dbReference>
<protein>
    <recommendedName>
        <fullName evidence="7">Protein kinase domain-containing protein</fullName>
    </recommendedName>
</protein>
<dbReference type="OrthoDB" id="10261027at2759"/>
<evidence type="ECO:0000256" key="1">
    <source>
        <dbReference type="ARBA" id="ARBA00022527"/>
    </source>
</evidence>
<keyword evidence="3 4" id="KW-0067">ATP-binding</keyword>
<proteinExistence type="inferred from homology"/>
<organism evidence="8 10">
    <name type="scientific">Adineta ricciae</name>
    <name type="common">Rotifer</name>
    <dbReference type="NCBI Taxonomy" id="249248"/>
    <lineage>
        <taxon>Eukaryota</taxon>
        <taxon>Metazoa</taxon>
        <taxon>Spiralia</taxon>
        <taxon>Gnathifera</taxon>
        <taxon>Rotifera</taxon>
        <taxon>Eurotatoria</taxon>
        <taxon>Bdelloidea</taxon>
        <taxon>Adinetida</taxon>
        <taxon>Adinetidae</taxon>
        <taxon>Adineta</taxon>
    </lineage>
</organism>
<feature type="region of interest" description="Disordered" evidence="6">
    <location>
        <begin position="279"/>
        <end position="391"/>
    </location>
</feature>
<dbReference type="PROSITE" id="PS00108">
    <property type="entry name" value="PROTEIN_KINASE_ST"/>
    <property type="match status" value="1"/>
</dbReference>
<dbReference type="Proteomes" id="UP000663852">
    <property type="component" value="Unassembled WGS sequence"/>
</dbReference>
<dbReference type="PROSITE" id="PS50011">
    <property type="entry name" value="PROTEIN_KINASE_DOM"/>
    <property type="match status" value="1"/>
</dbReference>
<dbReference type="Proteomes" id="UP000663828">
    <property type="component" value="Unassembled WGS sequence"/>
</dbReference>
<keyword evidence="1 5" id="KW-0723">Serine/threonine-protein kinase</keyword>
<keyword evidence="2 4" id="KW-0547">Nucleotide-binding</keyword>
<dbReference type="Gene3D" id="1.10.510.10">
    <property type="entry name" value="Transferase(Phosphotransferase) domain 1"/>
    <property type="match status" value="1"/>
</dbReference>
<dbReference type="SMART" id="SM00220">
    <property type="entry name" value="S_TKc"/>
    <property type="match status" value="1"/>
</dbReference>